<organism evidence="1">
    <name type="scientific">marine sediment metagenome</name>
    <dbReference type="NCBI Taxonomy" id="412755"/>
    <lineage>
        <taxon>unclassified sequences</taxon>
        <taxon>metagenomes</taxon>
        <taxon>ecological metagenomes</taxon>
    </lineage>
</organism>
<proteinExistence type="predicted"/>
<protein>
    <submittedName>
        <fullName evidence="1">Uncharacterized protein</fullName>
    </submittedName>
</protein>
<dbReference type="AlphaFoldDB" id="A0A0F9EH98"/>
<reference evidence="1" key="1">
    <citation type="journal article" date="2015" name="Nature">
        <title>Complex archaea that bridge the gap between prokaryotes and eukaryotes.</title>
        <authorList>
            <person name="Spang A."/>
            <person name="Saw J.H."/>
            <person name="Jorgensen S.L."/>
            <person name="Zaremba-Niedzwiedzka K."/>
            <person name="Martijn J."/>
            <person name="Lind A.E."/>
            <person name="van Eijk R."/>
            <person name="Schleper C."/>
            <person name="Guy L."/>
            <person name="Ettema T.J."/>
        </authorList>
    </citation>
    <scope>NUCLEOTIDE SEQUENCE</scope>
</reference>
<gene>
    <name evidence="1" type="ORF">LCGC14_2426650</name>
</gene>
<evidence type="ECO:0000313" key="1">
    <source>
        <dbReference type="EMBL" id="KKL23313.1"/>
    </source>
</evidence>
<name>A0A0F9EH98_9ZZZZ</name>
<sequence>DNRDIRVRIDLTIPIGRKARAEALRDAIQPFIQYAKNINEGLDNAEMGHVTVEKCGHSQGLPCEVIARWEVDKGRTI</sequence>
<comment type="caution">
    <text evidence="1">The sequence shown here is derived from an EMBL/GenBank/DDBJ whole genome shotgun (WGS) entry which is preliminary data.</text>
</comment>
<accession>A0A0F9EH98</accession>
<feature type="non-terminal residue" evidence="1">
    <location>
        <position position="1"/>
    </location>
</feature>
<dbReference type="EMBL" id="LAZR01037020">
    <property type="protein sequence ID" value="KKL23313.1"/>
    <property type="molecule type" value="Genomic_DNA"/>
</dbReference>